<sequence>MTINPYPYISGHVRKFLLDHPDVKRELRGGRIGTGPVPDPLKGVYVRVAVSGQVGSTPRVRRLLVQVTPWFPADPAVSGTKEDPSTVVWNLATTLGQVAATARNEVIDEHTAWHAEWIEGPVELFDRERGPDRGLLYTPIVLEVTVSHR</sequence>
<dbReference type="OrthoDB" id="4407453at2"/>
<evidence type="ECO:0000313" key="1">
    <source>
        <dbReference type="EMBL" id="TVS29799.1"/>
    </source>
</evidence>
<dbReference type="EMBL" id="RXIR01000003">
    <property type="protein sequence ID" value="TVS29799.1"/>
    <property type="molecule type" value="Genomic_DNA"/>
</dbReference>
<gene>
    <name evidence="1" type="ORF">EKI59_02440</name>
</gene>
<proteinExistence type="predicted"/>
<protein>
    <recommendedName>
        <fullName evidence="3">DUF3168 domain-containing protein</fullName>
    </recommendedName>
</protein>
<accession>A0A6C1TZ43</accession>
<dbReference type="AlphaFoldDB" id="A0A6C1TZ43"/>
<evidence type="ECO:0008006" key="3">
    <source>
        <dbReference type="Google" id="ProtNLM"/>
    </source>
</evidence>
<organism evidence="1 2">
    <name type="scientific">Corynebacterium sanguinis</name>
    <dbReference type="NCBI Taxonomy" id="2594913"/>
    <lineage>
        <taxon>Bacteria</taxon>
        <taxon>Bacillati</taxon>
        <taxon>Actinomycetota</taxon>
        <taxon>Actinomycetes</taxon>
        <taxon>Mycobacteriales</taxon>
        <taxon>Corynebacteriaceae</taxon>
        <taxon>Corynebacterium</taxon>
    </lineage>
</organism>
<dbReference type="Proteomes" id="UP000336646">
    <property type="component" value="Unassembled WGS sequence"/>
</dbReference>
<dbReference type="RefSeq" id="WP_144772540.1">
    <property type="nucleotide sequence ID" value="NZ_RXIR01000003.1"/>
</dbReference>
<name>A0A6C1TZ43_9CORY</name>
<evidence type="ECO:0000313" key="2">
    <source>
        <dbReference type="Proteomes" id="UP000336646"/>
    </source>
</evidence>
<reference evidence="1 2" key="1">
    <citation type="submission" date="2018-12" db="EMBL/GenBank/DDBJ databases">
        <title>Corynebacterium sanguinis sp. nov., a clinically-associated and environmental corynebacterium.</title>
        <authorList>
            <person name="Gonzales-Siles L."/>
            <person name="Jaen-Luchoro D."/>
            <person name="Cardew S."/>
            <person name="Inganas E."/>
            <person name="Ohlen M."/>
            <person name="Jensie-Markopolous S."/>
            <person name="Pinyeiro-Iglesias B."/>
            <person name="Molin K."/>
            <person name="Skovbjerg S."/>
            <person name="Svensson-Stadler L."/>
            <person name="Funke G."/>
            <person name="Moore E.R.B."/>
        </authorList>
    </citation>
    <scope>NUCLEOTIDE SEQUENCE [LARGE SCALE GENOMIC DNA]</scope>
    <source>
        <strain evidence="1 2">58734</strain>
    </source>
</reference>
<comment type="caution">
    <text evidence="1">The sequence shown here is derived from an EMBL/GenBank/DDBJ whole genome shotgun (WGS) entry which is preliminary data.</text>
</comment>